<protein>
    <submittedName>
        <fullName evidence="2">Uncharacterized protein</fullName>
    </submittedName>
</protein>
<sequence length="151" mass="18044">MKVRRSSAKGKTIKKNRSERSSRKGGDQKNQHQRTQQQNKQVKDFNKQQMEKCYNFGKKRHYTKYFWYKKAEGNVATTSQNQQDEEEWDFETFYIVEEKNEHEELTLSMPHLSSRQVELQNVYNVPSMKNNLLFVSQLTFSSNYVLFGLND</sequence>
<dbReference type="AlphaFoldDB" id="A0A9J6B5Y2"/>
<feature type="compositionally biased region" description="Basic residues" evidence="1">
    <location>
        <begin position="1"/>
        <end position="15"/>
    </location>
</feature>
<name>A0A9J6B5Y2_SOLCO</name>
<proteinExistence type="predicted"/>
<evidence type="ECO:0000256" key="1">
    <source>
        <dbReference type="SAM" id="MobiDB-lite"/>
    </source>
</evidence>
<dbReference type="OrthoDB" id="1305494at2759"/>
<dbReference type="Proteomes" id="UP000824120">
    <property type="component" value="Chromosome 1"/>
</dbReference>
<dbReference type="EMBL" id="JACXVP010000001">
    <property type="protein sequence ID" value="KAG5632018.1"/>
    <property type="molecule type" value="Genomic_DNA"/>
</dbReference>
<evidence type="ECO:0000313" key="2">
    <source>
        <dbReference type="EMBL" id="KAG5632018.1"/>
    </source>
</evidence>
<keyword evidence="3" id="KW-1185">Reference proteome</keyword>
<evidence type="ECO:0000313" key="3">
    <source>
        <dbReference type="Proteomes" id="UP000824120"/>
    </source>
</evidence>
<feature type="region of interest" description="Disordered" evidence="1">
    <location>
        <begin position="1"/>
        <end position="46"/>
    </location>
</feature>
<feature type="compositionally biased region" description="Basic and acidic residues" evidence="1">
    <location>
        <begin position="16"/>
        <end position="30"/>
    </location>
</feature>
<organism evidence="2 3">
    <name type="scientific">Solanum commersonii</name>
    <name type="common">Commerson's wild potato</name>
    <name type="synonym">Commerson's nightshade</name>
    <dbReference type="NCBI Taxonomy" id="4109"/>
    <lineage>
        <taxon>Eukaryota</taxon>
        <taxon>Viridiplantae</taxon>
        <taxon>Streptophyta</taxon>
        <taxon>Embryophyta</taxon>
        <taxon>Tracheophyta</taxon>
        <taxon>Spermatophyta</taxon>
        <taxon>Magnoliopsida</taxon>
        <taxon>eudicotyledons</taxon>
        <taxon>Gunneridae</taxon>
        <taxon>Pentapetalae</taxon>
        <taxon>asterids</taxon>
        <taxon>lamiids</taxon>
        <taxon>Solanales</taxon>
        <taxon>Solanaceae</taxon>
        <taxon>Solanoideae</taxon>
        <taxon>Solaneae</taxon>
        <taxon>Solanum</taxon>
    </lineage>
</organism>
<accession>A0A9J6B5Y2</accession>
<feature type="non-terminal residue" evidence="2">
    <location>
        <position position="1"/>
    </location>
</feature>
<reference evidence="2 3" key="1">
    <citation type="submission" date="2020-09" db="EMBL/GenBank/DDBJ databases">
        <title>De no assembly of potato wild relative species, Solanum commersonii.</title>
        <authorList>
            <person name="Cho K."/>
        </authorList>
    </citation>
    <scope>NUCLEOTIDE SEQUENCE [LARGE SCALE GENOMIC DNA]</scope>
    <source>
        <strain evidence="2">LZ3.2</strain>
        <tissue evidence="2">Leaf</tissue>
    </source>
</reference>
<gene>
    <name evidence="2" type="ORF">H5410_003735</name>
</gene>
<comment type="caution">
    <text evidence="2">The sequence shown here is derived from an EMBL/GenBank/DDBJ whole genome shotgun (WGS) entry which is preliminary data.</text>
</comment>